<reference evidence="2 3" key="1">
    <citation type="submission" date="2018-06" db="EMBL/GenBank/DDBJ databases">
        <authorList>
            <consortium name="Pathogen Informatics"/>
            <person name="Doyle S."/>
        </authorList>
    </citation>
    <scope>NUCLEOTIDE SEQUENCE [LARGE SCALE GENOMIC DNA]</scope>
    <source>
        <strain evidence="2 3">NCTC1934</strain>
    </source>
</reference>
<organism evidence="2 3">
    <name type="scientific">Nocardia otitidiscaviarum</name>
    <dbReference type="NCBI Taxonomy" id="1823"/>
    <lineage>
        <taxon>Bacteria</taxon>
        <taxon>Bacillati</taxon>
        <taxon>Actinomycetota</taxon>
        <taxon>Actinomycetes</taxon>
        <taxon>Mycobacteriales</taxon>
        <taxon>Nocardiaceae</taxon>
        <taxon>Nocardia</taxon>
    </lineage>
</organism>
<dbReference type="Proteomes" id="UP000255467">
    <property type="component" value="Unassembled WGS sequence"/>
</dbReference>
<dbReference type="EMBL" id="UGRY01000002">
    <property type="protein sequence ID" value="SUA74887.1"/>
    <property type="molecule type" value="Genomic_DNA"/>
</dbReference>
<name>A0A378YEP9_9NOCA</name>
<accession>A0A378YEP9</accession>
<feature type="region of interest" description="Disordered" evidence="1">
    <location>
        <begin position="1"/>
        <end position="24"/>
    </location>
</feature>
<dbReference type="STRING" id="1406858.GCA_000710895_02806"/>
<gene>
    <name evidence="2" type="ORF">NCTC1934_01805</name>
</gene>
<sequence>MSHDSPAPEPIPLTLSVPPRPERGLTDDLVRPVGPVHPEIEVVDLTASDAAVAEFLVRVAHSDSGFVARTDSGERAVGIIAATVAALMGEDIHSALANPDVDFLTGLKPPAVAALREVLLAIETGNQDAVTAALTVLTGDAPTA</sequence>
<dbReference type="RefSeq" id="WP_039808260.1">
    <property type="nucleotide sequence ID" value="NZ_UGRY01000002.1"/>
</dbReference>
<evidence type="ECO:0000313" key="2">
    <source>
        <dbReference type="EMBL" id="SUA74887.1"/>
    </source>
</evidence>
<proteinExistence type="predicted"/>
<dbReference type="OrthoDB" id="4551520at2"/>
<evidence type="ECO:0000256" key="1">
    <source>
        <dbReference type="SAM" id="MobiDB-lite"/>
    </source>
</evidence>
<evidence type="ECO:0000313" key="3">
    <source>
        <dbReference type="Proteomes" id="UP000255467"/>
    </source>
</evidence>
<keyword evidence="3" id="KW-1185">Reference proteome</keyword>
<dbReference type="AlphaFoldDB" id="A0A378YEP9"/>
<protein>
    <submittedName>
        <fullName evidence="2">Uncharacterized protein</fullName>
    </submittedName>
</protein>